<dbReference type="GeneID" id="10599840"/>
<feature type="domain" description="PIN" evidence="1">
    <location>
        <begin position="3"/>
        <end position="117"/>
    </location>
</feature>
<evidence type="ECO:0000313" key="2">
    <source>
        <dbReference type="EMBL" id="AEE93288.1"/>
    </source>
</evidence>
<dbReference type="STRING" id="933801.Ahos_0400"/>
<proteinExistence type="predicted"/>
<sequence length="127" mass="14389">MKVVLDASTLILYFYGNNKAKEIIEKNMNEAFINSVNLTEFLYSYAKVKGWKESLFKYTLIRDTFKLIDVNSEDIIKSVAKLKIKYNLSLGDAFLLASAKSTNSTAVTSDHELSKVNEVKVLLIPKE</sequence>
<dbReference type="CDD" id="cd18689">
    <property type="entry name" value="PIN_VapC-like"/>
    <property type="match status" value="1"/>
</dbReference>
<evidence type="ECO:0000313" key="3">
    <source>
        <dbReference type="Proteomes" id="UP000008458"/>
    </source>
</evidence>
<dbReference type="AlphaFoldDB" id="F4B5S3"/>
<dbReference type="EMBL" id="CP002535">
    <property type="protein sequence ID" value="AEE93288.1"/>
    <property type="molecule type" value="Genomic_DNA"/>
</dbReference>
<dbReference type="Proteomes" id="UP000008458">
    <property type="component" value="Chromosome"/>
</dbReference>
<dbReference type="RefSeq" id="WP_013775204.1">
    <property type="nucleotide sequence ID" value="NC_015518.1"/>
</dbReference>
<dbReference type="PANTHER" id="PTHR39677:SF4">
    <property type="entry name" value="RIBONUCLEASE VAPC6"/>
    <property type="match status" value="1"/>
</dbReference>
<name>F4B5S3_ACIHW</name>
<dbReference type="KEGG" id="aho:Ahos_0400"/>
<dbReference type="Gene3D" id="3.40.50.1010">
    <property type="entry name" value="5'-nuclease"/>
    <property type="match status" value="1"/>
</dbReference>
<accession>F4B5S3</accession>
<dbReference type="eggNOG" id="arCOG02221">
    <property type="taxonomic scope" value="Archaea"/>
</dbReference>
<dbReference type="InterPro" id="IPR002716">
    <property type="entry name" value="PIN_dom"/>
</dbReference>
<reference evidence="2 3" key="1">
    <citation type="journal article" date="2011" name="Extremophiles">
        <title>Genomic analysis of Acidianus hospitalis W1 a host for studying crenarchaeal virus and plasmid life cycles.</title>
        <authorList>
            <person name="You X.Y."/>
            <person name="Liu C."/>
            <person name="Wang S.Y."/>
            <person name="Jiang C.Y."/>
            <person name="Shah S.A."/>
            <person name="Prangishvili D."/>
            <person name="She Q."/>
            <person name="Liu S.J."/>
            <person name="Garrett R.A."/>
        </authorList>
    </citation>
    <scope>NUCLEOTIDE SEQUENCE [LARGE SCALE GENOMIC DNA]</scope>
    <source>
        <strain evidence="2 3">W1</strain>
    </source>
</reference>
<dbReference type="HOGENOM" id="CLU_135601_2_0_2"/>
<reference key="2">
    <citation type="journal article" date="2011" name="Extremophiles">
        <title>Genomic analyses of Acidianus hospitalis W1 a host for studying crenarchaeal virus and plasmid life cycles.</title>
        <authorList>
            <person name="You X.Y."/>
            <person name="Liu C."/>
            <person name="Wang S.Y."/>
            <person name="Jiang C.Y."/>
            <person name="Shah S.A."/>
            <person name="Prangishvili D."/>
            <person name="Liu S.J."/>
            <person name="Garrett R.A."/>
        </authorList>
    </citation>
    <scope>NUCLEOTIDE SEQUENCE</scope>
    <source>
        <strain>W1</strain>
    </source>
</reference>
<dbReference type="Pfam" id="PF01850">
    <property type="entry name" value="PIN"/>
    <property type="match status" value="1"/>
</dbReference>
<dbReference type="PANTHER" id="PTHR39677">
    <property type="entry name" value="RIBONUCLEASE VAPC6"/>
    <property type="match status" value="1"/>
</dbReference>
<gene>
    <name evidence="2" type="ordered locus">Ahos_0400</name>
</gene>
<evidence type="ECO:0000259" key="1">
    <source>
        <dbReference type="Pfam" id="PF01850"/>
    </source>
</evidence>
<keyword evidence="3" id="KW-1185">Reference proteome</keyword>
<dbReference type="SUPFAM" id="SSF88723">
    <property type="entry name" value="PIN domain-like"/>
    <property type="match status" value="1"/>
</dbReference>
<dbReference type="InterPro" id="IPR029060">
    <property type="entry name" value="PIN-like_dom_sf"/>
</dbReference>
<dbReference type="OrthoDB" id="147997at2157"/>
<organism evidence="2 3">
    <name type="scientific">Acidianus hospitalis (strain W1)</name>
    <dbReference type="NCBI Taxonomy" id="933801"/>
    <lineage>
        <taxon>Archaea</taxon>
        <taxon>Thermoproteota</taxon>
        <taxon>Thermoprotei</taxon>
        <taxon>Sulfolobales</taxon>
        <taxon>Sulfolobaceae</taxon>
        <taxon>Acidianus</taxon>
    </lineage>
</organism>
<protein>
    <submittedName>
        <fullName evidence="2">VapC-type toxin</fullName>
    </submittedName>
</protein>